<evidence type="ECO:0000313" key="2">
    <source>
        <dbReference type="Proteomes" id="UP000464954"/>
    </source>
</evidence>
<dbReference type="Proteomes" id="UP000464954">
    <property type="component" value="Chromosome"/>
</dbReference>
<dbReference type="KEGG" id="taer:GT409_14340"/>
<sequence length="144" mass="16116">MKGCTLSKLRVKESHFNGTDAFEKFVPVEKRKPNRRRMQMKKWLLMIAGAMLITATAQADCGACEGAEKAKGKAACEMKKGADQAECAKDKAECTMKAGKDKAECAKDEACKIEKECKDKASEQAQQKRKKWWKFWGSDEEAAE</sequence>
<dbReference type="RefSeq" id="WP_160629742.1">
    <property type="nucleotide sequence ID" value="NZ_CP047593.1"/>
</dbReference>
<dbReference type="EMBL" id="CP047593">
    <property type="protein sequence ID" value="QHI70568.1"/>
    <property type="molecule type" value="Genomic_DNA"/>
</dbReference>
<keyword evidence="2" id="KW-1185">Reference proteome</keyword>
<reference evidence="1 2" key="1">
    <citation type="submission" date="2020-01" db="EMBL/GenBank/DDBJ databases">
        <title>Ponticoccus aerotolerans gen. nov., sp. nov., an anaerobic bacterium and proposal of Ponticoccusceae fam. nov., Ponticoccusles ord. nov. and Ponticoccuse classis nov. in the phylum Kiritimatiellaeota.</title>
        <authorList>
            <person name="Zhou L.Y."/>
            <person name="Du Z.J."/>
        </authorList>
    </citation>
    <scope>NUCLEOTIDE SEQUENCE [LARGE SCALE GENOMIC DNA]</scope>
    <source>
        <strain evidence="1 2">S-5007</strain>
    </source>
</reference>
<accession>A0A6P1MEX0</accession>
<name>A0A6P1MEX0_9BACT</name>
<dbReference type="AlphaFoldDB" id="A0A6P1MEX0"/>
<protein>
    <submittedName>
        <fullName evidence="1">Uncharacterized protein</fullName>
    </submittedName>
</protein>
<gene>
    <name evidence="1" type="ORF">GT409_14340</name>
</gene>
<organism evidence="1 2">
    <name type="scientific">Tichowtungia aerotolerans</name>
    <dbReference type="NCBI Taxonomy" id="2697043"/>
    <lineage>
        <taxon>Bacteria</taxon>
        <taxon>Pseudomonadati</taxon>
        <taxon>Kiritimatiellota</taxon>
        <taxon>Tichowtungiia</taxon>
        <taxon>Tichowtungiales</taxon>
        <taxon>Tichowtungiaceae</taxon>
        <taxon>Tichowtungia</taxon>
    </lineage>
</organism>
<proteinExistence type="predicted"/>
<evidence type="ECO:0000313" key="1">
    <source>
        <dbReference type="EMBL" id="QHI70568.1"/>
    </source>
</evidence>